<gene>
    <name evidence="4" type="ORF">FD29_GL001064</name>
</gene>
<dbReference type="InterPro" id="IPR017871">
    <property type="entry name" value="ABC_transporter-like_CS"/>
</dbReference>
<dbReference type="InterPro" id="IPR027417">
    <property type="entry name" value="P-loop_NTPase"/>
</dbReference>
<dbReference type="STRING" id="1423770.FD29_GL001064"/>
<dbReference type="SUPFAM" id="SSF52540">
    <property type="entry name" value="P-loop containing nucleoside triphosphate hydrolases"/>
    <property type="match status" value="2"/>
</dbReference>
<dbReference type="InterPro" id="IPR051309">
    <property type="entry name" value="ABCF_ATPase"/>
</dbReference>
<dbReference type="EMBL" id="AZEZ01000091">
    <property type="protein sequence ID" value="KRL43240.1"/>
    <property type="molecule type" value="Genomic_DNA"/>
</dbReference>
<feature type="domain" description="ABC transporter" evidence="3">
    <location>
        <begin position="1"/>
        <end position="200"/>
    </location>
</feature>
<dbReference type="SMART" id="SM00382">
    <property type="entry name" value="AAA"/>
    <property type="match status" value="2"/>
</dbReference>
<evidence type="ECO:0000256" key="1">
    <source>
        <dbReference type="ARBA" id="ARBA00022741"/>
    </source>
</evidence>
<dbReference type="GO" id="GO:0016887">
    <property type="term" value="F:ATP hydrolysis activity"/>
    <property type="evidence" value="ECO:0007669"/>
    <property type="project" value="InterPro"/>
</dbReference>
<reference evidence="4 5" key="1">
    <citation type="journal article" date="2015" name="Genome Announc.">
        <title>Expanding the biotechnology potential of lactobacilli through comparative genomics of 213 strains and associated genera.</title>
        <authorList>
            <person name="Sun Z."/>
            <person name="Harris H.M."/>
            <person name="McCann A."/>
            <person name="Guo C."/>
            <person name="Argimon S."/>
            <person name="Zhang W."/>
            <person name="Yang X."/>
            <person name="Jeffery I.B."/>
            <person name="Cooney J.C."/>
            <person name="Kagawa T.F."/>
            <person name="Liu W."/>
            <person name="Song Y."/>
            <person name="Salvetti E."/>
            <person name="Wrobel A."/>
            <person name="Rasinkangas P."/>
            <person name="Parkhill J."/>
            <person name="Rea M.C."/>
            <person name="O'Sullivan O."/>
            <person name="Ritari J."/>
            <person name="Douillard F.P."/>
            <person name="Paul Ross R."/>
            <person name="Yang R."/>
            <person name="Briner A.E."/>
            <person name="Felis G.E."/>
            <person name="de Vos W.M."/>
            <person name="Barrangou R."/>
            <person name="Klaenhammer T.R."/>
            <person name="Caufield P.W."/>
            <person name="Cui Y."/>
            <person name="Zhang H."/>
            <person name="O'Toole P.W."/>
        </authorList>
    </citation>
    <scope>NUCLEOTIDE SEQUENCE [LARGE SCALE GENOMIC DNA]</scope>
    <source>
        <strain evidence="4 5">DSM 14500</strain>
    </source>
</reference>
<sequence length="467" mass="53659">MTTDIFKDLNLKIDSSWKLGLIGRNGRGKTTLMKMLLGQLTYQGQIISDLNFNYYPQTVSDRSQTTLEVIQSLTDLEDYDFWKIEMEMEQLQLSEEVLQQAFETLSPGEQTKVLLATLFVDEAGFQLLDEPTNHLDIAGRKVVADYLQNKKGFIVISHDKTFLNQIIDHVISINRSDVTVYKGNFDTWETANENQLQLEMSQKHQLKNDIQRLHKTAVKRANWAKQSESQNPDSTGRKMMKKSKTLARRVDQAIDEKQQLLKNIEVEAPLVLNYEDLKYPEILLHVDNMTLKNGTFVTPTLDFSLNRHQIVALEGQNGIGKMTIFKQLLGIKQPFAQTGTINLVKSLKISYLAQNNTLKGSIKQLAVDKKIELELIYSNLRKLGFERQLFEYPVEEMSQGQRQKVALALSLSQQANLYLWDEPLNYLDVITRQQIIAVLKTQKPSMLLIDHDQDLINQVATQKIKFH</sequence>
<keyword evidence="2" id="KW-0067">ATP-binding</keyword>
<dbReference type="PANTHER" id="PTHR42855:SF2">
    <property type="entry name" value="DRUG RESISTANCE ABC TRANSPORTER,ATP-BINDING PROTEIN"/>
    <property type="match status" value="1"/>
</dbReference>
<dbReference type="AlphaFoldDB" id="A0A0R1QQP3"/>
<dbReference type="CDD" id="cd03221">
    <property type="entry name" value="ABCF_EF-3"/>
    <property type="match status" value="1"/>
</dbReference>
<dbReference type="Proteomes" id="UP000050872">
    <property type="component" value="Unassembled WGS sequence"/>
</dbReference>
<organism evidence="4 5">
    <name type="scientific">Companilactobacillus mindensis DSM 14500</name>
    <dbReference type="NCBI Taxonomy" id="1423770"/>
    <lineage>
        <taxon>Bacteria</taxon>
        <taxon>Bacillati</taxon>
        <taxon>Bacillota</taxon>
        <taxon>Bacilli</taxon>
        <taxon>Lactobacillales</taxon>
        <taxon>Lactobacillaceae</taxon>
        <taxon>Companilactobacillus</taxon>
    </lineage>
</organism>
<dbReference type="GO" id="GO:0005524">
    <property type="term" value="F:ATP binding"/>
    <property type="evidence" value="ECO:0007669"/>
    <property type="project" value="UniProtKB-KW"/>
</dbReference>
<evidence type="ECO:0000313" key="5">
    <source>
        <dbReference type="Proteomes" id="UP000050872"/>
    </source>
</evidence>
<evidence type="ECO:0000313" key="4">
    <source>
        <dbReference type="EMBL" id="KRL43240.1"/>
    </source>
</evidence>
<dbReference type="PANTHER" id="PTHR42855">
    <property type="entry name" value="ABC TRANSPORTER ATP-BINDING SUBUNIT"/>
    <property type="match status" value="1"/>
</dbReference>
<dbReference type="Gene3D" id="3.40.50.300">
    <property type="entry name" value="P-loop containing nucleotide triphosphate hydrolases"/>
    <property type="match status" value="2"/>
</dbReference>
<feature type="domain" description="ABC transporter" evidence="3">
    <location>
        <begin position="272"/>
        <end position="467"/>
    </location>
</feature>
<dbReference type="Pfam" id="PF00005">
    <property type="entry name" value="ABC_tran"/>
    <property type="match status" value="2"/>
</dbReference>
<comment type="caution">
    <text evidence="4">The sequence shown here is derived from an EMBL/GenBank/DDBJ whole genome shotgun (WGS) entry which is preliminary data.</text>
</comment>
<dbReference type="InterPro" id="IPR003439">
    <property type="entry name" value="ABC_transporter-like_ATP-bd"/>
</dbReference>
<evidence type="ECO:0000259" key="3">
    <source>
        <dbReference type="PROSITE" id="PS50893"/>
    </source>
</evidence>
<dbReference type="PROSITE" id="PS00211">
    <property type="entry name" value="ABC_TRANSPORTER_1"/>
    <property type="match status" value="2"/>
</dbReference>
<dbReference type="InterPro" id="IPR003593">
    <property type="entry name" value="AAA+_ATPase"/>
</dbReference>
<name>A0A0R1QQP3_9LACO</name>
<dbReference type="PATRIC" id="fig|1423770.3.peg.1097"/>
<keyword evidence="5" id="KW-1185">Reference proteome</keyword>
<keyword evidence="1" id="KW-0547">Nucleotide-binding</keyword>
<proteinExistence type="predicted"/>
<evidence type="ECO:0000256" key="2">
    <source>
        <dbReference type="ARBA" id="ARBA00022840"/>
    </source>
</evidence>
<protein>
    <submittedName>
        <fullName evidence="4">ABC transporter-like protein</fullName>
    </submittedName>
</protein>
<dbReference type="PROSITE" id="PS50893">
    <property type="entry name" value="ABC_TRANSPORTER_2"/>
    <property type="match status" value="2"/>
</dbReference>
<accession>A0A0R1QQP3</accession>